<evidence type="ECO:0000313" key="1">
    <source>
        <dbReference type="Proteomes" id="UP000887565"/>
    </source>
</evidence>
<dbReference type="WBParaSite" id="nRc.2.0.1.t21340-RA">
    <property type="protein sequence ID" value="nRc.2.0.1.t21340-RA"/>
    <property type="gene ID" value="nRc.2.0.1.g21340"/>
</dbReference>
<dbReference type="AlphaFoldDB" id="A0A915J5C0"/>
<keyword evidence="1" id="KW-1185">Reference proteome</keyword>
<reference evidence="2" key="1">
    <citation type="submission" date="2022-11" db="UniProtKB">
        <authorList>
            <consortium name="WormBaseParasite"/>
        </authorList>
    </citation>
    <scope>IDENTIFICATION</scope>
</reference>
<proteinExistence type="predicted"/>
<accession>A0A915J5C0</accession>
<dbReference type="Proteomes" id="UP000887565">
    <property type="component" value="Unplaced"/>
</dbReference>
<protein>
    <submittedName>
        <fullName evidence="2">Uncharacterized protein</fullName>
    </submittedName>
</protein>
<name>A0A915J5C0_ROMCU</name>
<sequence length="105" mass="12180">MKNLISVFELLFVQVIGHQFVQWGWFLVIQITRDAMDERAYKYPAFLQTTQENCRMAAIVEAMIILVRFSHFDPFKCCYGENSIDADVFVTTCLDVCSDCDPVIR</sequence>
<organism evidence="1 2">
    <name type="scientific">Romanomermis culicivorax</name>
    <name type="common">Nematode worm</name>
    <dbReference type="NCBI Taxonomy" id="13658"/>
    <lineage>
        <taxon>Eukaryota</taxon>
        <taxon>Metazoa</taxon>
        <taxon>Ecdysozoa</taxon>
        <taxon>Nematoda</taxon>
        <taxon>Enoplea</taxon>
        <taxon>Dorylaimia</taxon>
        <taxon>Mermithida</taxon>
        <taxon>Mermithoidea</taxon>
        <taxon>Mermithidae</taxon>
        <taxon>Romanomermis</taxon>
    </lineage>
</organism>
<evidence type="ECO:0000313" key="2">
    <source>
        <dbReference type="WBParaSite" id="nRc.2.0.1.t21340-RA"/>
    </source>
</evidence>